<dbReference type="EMBL" id="JARBHB010000013">
    <property type="protein sequence ID" value="KAJ8869712.1"/>
    <property type="molecule type" value="Genomic_DNA"/>
</dbReference>
<evidence type="ECO:0000313" key="3">
    <source>
        <dbReference type="Proteomes" id="UP001159363"/>
    </source>
</evidence>
<name>A0ABQ9GDZ6_9NEOP</name>
<organism evidence="2 3">
    <name type="scientific">Dryococelus australis</name>
    <dbReference type="NCBI Taxonomy" id="614101"/>
    <lineage>
        <taxon>Eukaryota</taxon>
        <taxon>Metazoa</taxon>
        <taxon>Ecdysozoa</taxon>
        <taxon>Arthropoda</taxon>
        <taxon>Hexapoda</taxon>
        <taxon>Insecta</taxon>
        <taxon>Pterygota</taxon>
        <taxon>Neoptera</taxon>
        <taxon>Polyneoptera</taxon>
        <taxon>Phasmatodea</taxon>
        <taxon>Verophasmatodea</taxon>
        <taxon>Anareolatae</taxon>
        <taxon>Phasmatidae</taxon>
        <taxon>Eurycanthinae</taxon>
        <taxon>Dryococelus</taxon>
    </lineage>
</organism>
<sequence length="466" mass="52221">MHSHIAVLSRYCDTRATRSWSTVTVPVSVYRLHVLNTSLCDTPIVNSNQPMRVIGVNMERHRNERTGEREIPEKTRRPTASSGTIPTCANFRPVQFLCSGVLVVHATCVQSLPVFPQPVRAASSPGVLFWGGGGGSTSLRPMNILPSILRCRIPLPSPPEHQPFNAVLRADEGEARWVWSSVRIKWPWGNGRSPRKPAEQRHRTARFPHVKIRERPRHGIEPGSPRWESNTQRRLSGCCARSPGRRLHKAGYSLLSTIFQYLCAVPRRPPASLRDAAPPRGRVETSITIYNSVFPPPFPFTLSRTQRRPALARRVASALPARQFYLSPGNITPLYRLFMSILASHQRVFSGISRFPPPLHSGAAPYPHRFDFIGSQDLDVKGRSNLFTHSNFVQLKIHPNFPIPTVKRLKAFPGVSHCDAVSPKKKQGMALKTYRRVALAERLACSPPTKANELSIPGRSLSDFRR</sequence>
<evidence type="ECO:0000313" key="2">
    <source>
        <dbReference type="EMBL" id="KAJ8869712.1"/>
    </source>
</evidence>
<comment type="caution">
    <text evidence="2">The sequence shown here is derived from an EMBL/GenBank/DDBJ whole genome shotgun (WGS) entry which is preliminary data.</text>
</comment>
<feature type="compositionally biased region" description="Basic and acidic residues" evidence="1">
    <location>
        <begin position="63"/>
        <end position="76"/>
    </location>
</feature>
<feature type="region of interest" description="Disordered" evidence="1">
    <location>
        <begin position="63"/>
        <end position="82"/>
    </location>
</feature>
<gene>
    <name evidence="2" type="ORF">PR048_028707</name>
</gene>
<proteinExistence type="predicted"/>
<keyword evidence="3" id="KW-1185">Reference proteome</keyword>
<reference evidence="2 3" key="1">
    <citation type="submission" date="2023-02" db="EMBL/GenBank/DDBJ databases">
        <title>LHISI_Scaffold_Assembly.</title>
        <authorList>
            <person name="Stuart O.P."/>
            <person name="Cleave R."/>
            <person name="Magrath M.J.L."/>
            <person name="Mikheyev A.S."/>
        </authorList>
    </citation>
    <scope>NUCLEOTIDE SEQUENCE [LARGE SCALE GENOMIC DNA]</scope>
    <source>
        <strain evidence="2">Daus_M_001</strain>
        <tissue evidence="2">Leg muscle</tissue>
    </source>
</reference>
<protein>
    <submittedName>
        <fullName evidence="2">Uncharacterized protein</fullName>
    </submittedName>
</protein>
<dbReference type="Proteomes" id="UP001159363">
    <property type="component" value="Chromosome 12"/>
</dbReference>
<accession>A0ABQ9GDZ6</accession>
<evidence type="ECO:0000256" key="1">
    <source>
        <dbReference type="SAM" id="MobiDB-lite"/>
    </source>
</evidence>